<evidence type="ECO:0000256" key="11">
    <source>
        <dbReference type="ARBA" id="ARBA00023136"/>
    </source>
</evidence>
<feature type="transmembrane region" description="Helical" evidence="13">
    <location>
        <begin position="388"/>
        <end position="408"/>
    </location>
</feature>
<evidence type="ECO:0000256" key="5">
    <source>
        <dbReference type="ARBA" id="ARBA00022448"/>
    </source>
</evidence>
<feature type="transmembrane region" description="Helical" evidence="13">
    <location>
        <begin position="279"/>
        <end position="305"/>
    </location>
</feature>
<dbReference type="InterPro" id="IPR050222">
    <property type="entry name" value="MATE_MdtK"/>
</dbReference>
<dbReference type="InterPro" id="IPR002528">
    <property type="entry name" value="MATE_fam"/>
</dbReference>
<dbReference type="Proteomes" id="UP001196301">
    <property type="component" value="Unassembled WGS sequence"/>
</dbReference>
<keyword evidence="10" id="KW-0406">Ion transport</keyword>
<feature type="transmembrane region" description="Helical" evidence="13">
    <location>
        <begin position="133"/>
        <end position="151"/>
    </location>
</feature>
<keyword evidence="8 13" id="KW-0812">Transmembrane</keyword>
<dbReference type="PANTHER" id="PTHR43298">
    <property type="entry name" value="MULTIDRUG RESISTANCE PROTEIN NORM-RELATED"/>
    <property type="match status" value="1"/>
</dbReference>
<dbReference type="RefSeq" id="WP_216571022.1">
    <property type="nucleotide sequence ID" value="NZ_JAHLOQ010000033.1"/>
</dbReference>
<feature type="transmembrane region" description="Helical" evidence="13">
    <location>
        <begin position="14"/>
        <end position="34"/>
    </location>
</feature>
<proteinExistence type="inferred from homology"/>
<evidence type="ECO:0000256" key="3">
    <source>
        <dbReference type="ARBA" id="ARBA00010199"/>
    </source>
</evidence>
<dbReference type="NCBIfam" id="TIGR00797">
    <property type="entry name" value="matE"/>
    <property type="match status" value="1"/>
</dbReference>
<feature type="transmembrane region" description="Helical" evidence="13">
    <location>
        <begin position="443"/>
        <end position="462"/>
    </location>
</feature>
<dbReference type="PANTHER" id="PTHR43298:SF2">
    <property type="entry name" value="FMN_FAD EXPORTER YEEO-RELATED"/>
    <property type="match status" value="1"/>
</dbReference>
<evidence type="ECO:0000313" key="14">
    <source>
        <dbReference type="EMBL" id="MBU5336956.1"/>
    </source>
</evidence>
<keyword evidence="6" id="KW-0050">Antiport</keyword>
<dbReference type="Pfam" id="PF01554">
    <property type="entry name" value="MatE"/>
    <property type="match status" value="2"/>
</dbReference>
<evidence type="ECO:0000256" key="13">
    <source>
        <dbReference type="SAM" id="Phobius"/>
    </source>
</evidence>
<feature type="transmembrane region" description="Helical" evidence="13">
    <location>
        <begin position="54"/>
        <end position="80"/>
    </location>
</feature>
<keyword evidence="5" id="KW-0813">Transport</keyword>
<feature type="transmembrane region" description="Helical" evidence="13">
    <location>
        <begin position="190"/>
        <end position="214"/>
    </location>
</feature>
<sequence length="476" mass="52766">MENYMTEGNAAKSIAYFSIPLVLSSVFQQLYNLVDSIIVGNYVGEDALAAVGASYSITMVFMSIAIGSGIGCAVVISQYYGAKMIHKMKTSIYTSIIAIAVLSVFLACIGWIMSDFLLQIMKTPQNIFYDALSYLKIYFLGLTFMFLYNIITSIFNALGESKIPLYFLIFSSFLNILLDLIFVVKLQYGVVGVAIATLIAQGVSAFLSITYLLFNLKKFKTKDEMVLDSNLSSKTSEIKINKKENINKRKDSKDVKIFDFPILKNMSKIAIPSIFQQSFVYISIFLVQIIVNTFGSSIIAGYTIATKIDSITMIPLASFGNAVGTFTAQNIGAKKIERVKEGLKSSLIIITLMSFAIFAGLFIFGQNIIELFLNNAQSGDAIDFAVKYLKIVSGFYIVKGFMNAYCGVLKGSGDISVFVLSTMLNFLVRLIIVYVFAKTIGPSVIYYGVPIGWFVGLLIGYIRYKSERWKFKSVVK</sequence>
<keyword evidence="9 13" id="KW-1133">Transmembrane helix</keyword>
<feature type="transmembrane region" description="Helical" evidence="13">
    <location>
        <begin position="345"/>
        <end position="368"/>
    </location>
</feature>
<dbReference type="PIRSF" id="PIRSF006603">
    <property type="entry name" value="DinF"/>
    <property type="match status" value="1"/>
</dbReference>
<protein>
    <recommendedName>
        <fullName evidence="4">Probable multidrug resistance protein NorM</fullName>
    </recommendedName>
    <alternativeName>
        <fullName evidence="12">Multidrug-efflux transporter</fullName>
    </alternativeName>
</protein>
<name>A0ABS6DYN3_9FIRM</name>
<evidence type="ECO:0000256" key="4">
    <source>
        <dbReference type="ARBA" id="ARBA00020268"/>
    </source>
</evidence>
<feature type="transmembrane region" description="Helical" evidence="13">
    <location>
        <begin position="311"/>
        <end position="333"/>
    </location>
</feature>
<dbReference type="CDD" id="cd13138">
    <property type="entry name" value="MATE_yoeA_like"/>
    <property type="match status" value="1"/>
</dbReference>
<evidence type="ECO:0000256" key="7">
    <source>
        <dbReference type="ARBA" id="ARBA00022475"/>
    </source>
</evidence>
<feature type="transmembrane region" description="Helical" evidence="13">
    <location>
        <begin position="163"/>
        <end position="184"/>
    </location>
</feature>
<keyword evidence="15" id="KW-1185">Reference proteome</keyword>
<comment type="function">
    <text evidence="1">Multidrug efflux pump.</text>
</comment>
<dbReference type="EMBL" id="JAHLOQ010000033">
    <property type="protein sequence ID" value="MBU5336956.1"/>
    <property type="molecule type" value="Genomic_DNA"/>
</dbReference>
<organism evidence="14 15">
    <name type="scientific">Intestinibacter bartlettii</name>
    <dbReference type="NCBI Taxonomy" id="261299"/>
    <lineage>
        <taxon>Bacteria</taxon>
        <taxon>Bacillati</taxon>
        <taxon>Bacillota</taxon>
        <taxon>Clostridia</taxon>
        <taxon>Peptostreptococcales</taxon>
        <taxon>Peptostreptococcaceae</taxon>
        <taxon>Intestinibacter</taxon>
    </lineage>
</organism>
<evidence type="ECO:0000256" key="2">
    <source>
        <dbReference type="ARBA" id="ARBA00004651"/>
    </source>
</evidence>
<feature type="transmembrane region" description="Helical" evidence="13">
    <location>
        <begin position="415"/>
        <end position="437"/>
    </location>
</feature>
<accession>A0ABS6DYN3</accession>
<feature type="transmembrane region" description="Helical" evidence="13">
    <location>
        <begin position="92"/>
        <end position="113"/>
    </location>
</feature>
<comment type="subcellular location">
    <subcellularLocation>
        <location evidence="2">Cell membrane</location>
        <topology evidence="2">Multi-pass membrane protein</topology>
    </subcellularLocation>
</comment>
<gene>
    <name evidence="14" type="ORF">KQI20_10940</name>
</gene>
<evidence type="ECO:0000256" key="6">
    <source>
        <dbReference type="ARBA" id="ARBA00022449"/>
    </source>
</evidence>
<comment type="similarity">
    <text evidence="3">Belongs to the multi antimicrobial extrusion (MATE) (TC 2.A.66.1) family.</text>
</comment>
<evidence type="ECO:0000313" key="15">
    <source>
        <dbReference type="Proteomes" id="UP001196301"/>
    </source>
</evidence>
<evidence type="ECO:0000256" key="9">
    <source>
        <dbReference type="ARBA" id="ARBA00022989"/>
    </source>
</evidence>
<evidence type="ECO:0000256" key="8">
    <source>
        <dbReference type="ARBA" id="ARBA00022692"/>
    </source>
</evidence>
<evidence type="ECO:0000256" key="12">
    <source>
        <dbReference type="ARBA" id="ARBA00031636"/>
    </source>
</evidence>
<comment type="caution">
    <text evidence="14">The sequence shown here is derived from an EMBL/GenBank/DDBJ whole genome shotgun (WGS) entry which is preliminary data.</text>
</comment>
<keyword evidence="11 13" id="KW-0472">Membrane</keyword>
<keyword evidence="7" id="KW-1003">Cell membrane</keyword>
<evidence type="ECO:0000256" key="1">
    <source>
        <dbReference type="ARBA" id="ARBA00003408"/>
    </source>
</evidence>
<dbReference type="InterPro" id="IPR048279">
    <property type="entry name" value="MdtK-like"/>
</dbReference>
<reference evidence="14 15" key="1">
    <citation type="submission" date="2021-06" db="EMBL/GenBank/DDBJ databases">
        <authorList>
            <person name="Sun Q."/>
            <person name="Li D."/>
        </authorList>
    </citation>
    <scope>NUCLEOTIDE SEQUENCE [LARGE SCALE GENOMIC DNA]</scope>
    <source>
        <strain evidence="14 15">N19</strain>
    </source>
</reference>
<evidence type="ECO:0000256" key="10">
    <source>
        <dbReference type="ARBA" id="ARBA00023065"/>
    </source>
</evidence>